<organism evidence="1 3">
    <name type="scientific">Sulfodiicoccus acidiphilus</name>
    <dbReference type="NCBI Taxonomy" id="1670455"/>
    <lineage>
        <taxon>Archaea</taxon>
        <taxon>Thermoproteota</taxon>
        <taxon>Thermoprotei</taxon>
        <taxon>Sulfolobales</taxon>
        <taxon>Sulfolobaceae</taxon>
        <taxon>Sulfodiicoccus</taxon>
    </lineage>
</organism>
<accession>A0A348B3S9</accession>
<dbReference type="SUPFAM" id="SSF53649">
    <property type="entry name" value="Alkaline phosphatase-like"/>
    <property type="match status" value="1"/>
</dbReference>
<protein>
    <recommendedName>
        <fullName evidence="4">PglZ domain-containing protein</fullName>
    </recommendedName>
</protein>
<dbReference type="Pfam" id="PF08665">
    <property type="entry name" value="PglZ"/>
    <property type="match status" value="1"/>
</dbReference>
<dbReference type="EMBL" id="BMQS01000002">
    <property type="protein sequence ID" value="GGT88652.1"/>
    <property type="molecule type" value="Genomic_DNA"/>
</dbReference>
<evidence type="ECO:0000313" key="2">
    <source>
        <dbReference type="EMBL" id="GGT88652.1"/>
    </source>
</evidence>
<evidence type="ECO:0008006" key="4">
    <source>
        <dbReference type="Google" id="ProtNLM"/>
    </source>
</evidence>
<dbReference type="KEGG" id="sacd:HS1genome_1220"/>
<gene>
    <name evidence="2" type="ORF">GCM10007116_03310</name>
    <name evidence="1" type="ORF">HS1genome_1220</name>
</gene>
<proteinExistence type="predicted"/>
<name>A0A348B3S9_9CREN</name>
<dbReference type="AlphaFoldDB" id="A0A348B3S9"/>
<reference evidence="2" key="1">
    <citation type="journal article" date="2014" name="Int. J. Syst. Evol. Microbiol.">
        <title>Complete genome sequence of Corynebacterium casei LMG S-19264T (=DSM 44701T), isolated from a smear-ripened cheese.</title>
        <authorList>
            <consortium name="US DOE Joint Genome Institute (JGI-PGF)"/>
            <person name="Walter F."/>
            <person name="Albersmeier A."/>
            <person name="Kalinowski J."/>
            <person name="Ruckert C."/>
        </authorList>
    </citation>
    <scope>NUCLEOTIDE SEQUENCE</scope>
    <source>
        <strain evidence="2">JCM 31740</strain>
    </source>
</reference>
<keyword evidence="3" id="KW-1185">Reference proteome</keyword>
<dbReference type="Gene3D" id="3.40.720.10">
    <property type="entry name" value="Alkaline Phosphatase, subunit A"/>
    <property type="match status" value="1"/>
</dbReference>
<dbReference type="EMBL" id="AP018553">
    <property type="protein sequence ID" value="BBD72831.1"/>
    <property type="molecule type" value="Genomic_DNA"/>
</dbReference>
<reference evidence="1" key="3">
    <citation type="journal article" date="2019" name="BMC Res. Notes">
        <title>Complete genome sequence of the Sulfodiicoccus acidiphilus strain HS-1T, the first crenarchaeon that lacks polB3, isolated from an acidic hot spring in Ohwaku-dani, Hakone, Japan.</title>
        <authorList>
            <person name="Sakai H.D."/>
            <person name="Kurosawa N."/>
        </authorList>
    </citation>
    <scope>NUCLEOTIDE SEQUENCE</scope>
    <source>
        <strain evidence="1">HS-1</strain>
    </source>
</reference>
<reference evidence="2" key="4">
    <citation type="submission" date="2020-09" db="EMBL/GenBank/DDBJ databases">
        <authorList>
            <person name="Sun Q."/>
            <person name="Ohkuma M."/>
        </authorList>
    </citation>
    <scope>NUCLEOTIDE SEQUENCE</scope>
    <source>
        <strain evidence="2">JCM 31740</strain>
    </source>
</reference>
<dbReference type="Proteomes" id="UP000616143">
    <property type="component" value="Unassembled WGS sequence"/>
</dbReference>
<dbReference type="Proteomes" id="UP000276741">
    <property type="component" value="Chromosome"/>
</dbReference>
<evidence type="ECO:0000313" key="1">
    <source>
        <dbReference type="EMBL" id="BBD72831.1"/>
    </source>
</evidence>
<evidence type="ECO:0000313" key="3">
    <source>
        <dbReference type="Proteomes" id="UP000276741"/>
    </source>
</evidence>
<reference evidence="3" key="2">
    <citation type="submission" date="2018-04" db="EMBL/GenBank/DDBJ databases">
        <title>Complete genome sequence of Sulfodiicoccus acidiphilus strain HS-1.</title>
        <authorList>
            <person name="Sakai H.D."/>
            <person name="Kurosawa N."/>
        </authorList>
    </citation>
    <scope>NUCLEOTIDE SEQUENCE [LARGE SCALE GENOMIC DNA]</scope>
    <source>
        <strain evidence="3">HS-1</strain>
    </source>
</reference>
<sequence length="268" mass="30569">MVGEKVWSKELAGLINPLRYTYSALKVSNELRDVKREKDLFRLRTFIAESKHVVTAVLPWWLSSSELTSTLYGGAEVVPCYNVWDCLHLFQTSLGKGTLTILYLNDVDVLSHKYGHGTKVVTSAAFQIVEQLRRMSSKIPVVLTSDHGFVDVEKRVFLDQDATLSQMLELPPFGEPRALFMNSRFDLKTFLYNRYPKLEVMSREEVEAHQLMGQCTDYSRLDFDYVAVPVDLSSYRYRLTEQDNILFKGEHGGLTSEELEVPLVTLGG</sequence>
<dbReference type="InterPro" id="IPR017850">
    <property type="entry name" value="Alkaline_phosphatase_core_sf"/>
</dbReference>